<dbReference type="AlphaFoldDB" id="A0A4R0N6L2"/>
<keyword evidence="2" id="KW-1185">Reference proteome</keyword>
<reference evidence="1 2" key="1">
    <citation type="submission" date="2019-02" db="EMBL/GenBank/DDBJ databases">
        <title>Pedobacter sp. RP-1-13 sp. nov., isolated from Arctic soil.</title>
        <authorList>
            <person name="Dahal R.H."/>
        </authorList>
    </citation>
    <scope>NUCLEOTIDE SEQUENCE [LARGE SCALE GENOMIC DNA]</scope>
    <source>
        <strain evidence="1 2">RP-1-13</strain>
    </source>
</reference>
<dbReference type="OrthoDB" id="634553at2"/>
<organism evidence="1 2">
    <name type="scientific">Pedobacter frigiditerrae</name>
    <dbReference type="NCBI Taxonomy" id="2530452"/>
    <lineage>
        <taxon>Bacteria</taxon>
        <taxon>Pseudomonadati</taxon>
        <taxon>Bacteroidota</taxon>
        <taxon>Sphingobacteriia</taxon>
        <taxon>Sphingobacteriales</taxon>
        <taxon>Sphingobacteriaceae</taxon>
        <taxon>Pedobacter</taxon>
    </lineage>
</organism>
<sequence length="337" mass="39385">MRYKYILFFIILLTACQEKREVSTSFYYWKTVYKQNKVENQHLKQFQSKKVYIRMMDVDLDINQKAVPIAPITFTDSIPKNLEIVPVVFIVNEVLKSQSEAQLTQLAYNILAFVKSKVLQSGQKDYEELQIDCDWTVTTRTKYFELLRNLKEHNKTRILSSTLRLHQLKNQEKSGIPPADKVLLMCYNMGNLRQYGKQNSILDVSELQKYAGTNLGFYPMDIDVALPLFSWSVAFRNKQYAGISKRVSLSDLQNKEIFIIQSNGLYLAKTDLPTFGLIKNDEVRYEESKAEDIKKTAEYLSSYLSEKPINLIYYHLDQNLLKNYEITQLEEIADILR</sequence>
<evidence type="ECO:0000313" key="1">
    <source>
        <dbReference type="EMBL" id="TCC94292.1"/>
    </source>
</evidence>
<accession>A0A4R0N6L2</accession>
<name>A0A4R0N6L2_9SPHI</name>
<dbReference type="RefSeq" id="WP_131552153.1">
    <property type="nucleotide sequence ID" value="NZ_SJSK01000001.1"/>
</dbReference>
<evidence type="ECO:0000313" key="2">
    <source>
        <dbReference type="Proteomes" id="UP000292884"/>
    </source>
</evidence>
<comment type="caution">
    <text evidence="1">The sequence shown here is derived from an EMBL/GenBank/DDBJ whole genome shotgun (WGS) entry which is preliminary data.</text>
</comment>
<protein>
    <recommendedName>
        <fullName evidence="3">Lipoprotein</fullName>
    </recommendedName>
</protein>
<dbReference type="EMBL" id="SJSK01000001">
    <property type="protein sequence ID" value="TCC94292.1"/>
    <property type="molecule type" value="Genomic_DNA"/>
</dbReference>
<proteinExistence type="predicted"/>
<dbReference type="PROSITE" id="PS51257">
    <property type="entry name" value="PROKAR_LIPOPROTEIN"/>
    <property type="match status" value="1"/>
</dbReference>
<evidence type="ECO:0008006" key="3">
    <source>
        <dbReference type="Google" id="ProtNLM"/>
    </source>
</evidence>
<gene>
    <name evidence="1" type="ORF">EZ428_05820</name>
</gene>
<dbReference type="Proteomes" id="UP000292884">
    <property type="component" value="Unassembled WGS sequence"/>
</dbReference>